<sequence length="343" mass="39848">MSAGIDERFLFFIDFLDKRILDLAEIDATGQTFRYPDDNDNVKHLVEVSLINIKNLSRRFSELEYILDCFEYFCDEIVREYGYKTFTTKLSRPQLRQIRLRLPERATWGDDSFKALAVEIKNEYGLSNNDFSRALCKLKEHYAGGSKMEPPPLVYIDEAGVFSFFDAWFELNSIEVLCRGSKPEEIDLADFASLEGVFGEIKERAKKEHDIWPKIEGVFSVEWLADLKALYELSGSKYSEEYVRLVNMEHRSLLCEVEGGESTFKYSLFKLLGRPGAVGRILKSLYFLGYGDFAEVLIDKYGLSENFSWLEKARVDELFYEPYRASWIRCAEVLALDFEKKDD</sequence>
<reference evidence="1 2" key="1">
    <citation type="submission" date="2016-10" db="EMBL/GenBank/DDBJ databases">
        <title>Comparative genome analysis of multiple Pseudomonas spp. focuses on biocontrol and plant growth promoting traits.</title>
        <authorList>
            <person name="Tao X.-Y."/>
            <person name="Taylor C.G."/>
        </authorList>
    </citation>
    <scope>NUCLEOTIDE SEQUENCE [LARGE SCALE GENOMIC DNA]</scope>
    <source>
        <strain evidence="1 2">2F9</strain>
    </source>
</reference>
<dbReference type="EMBL" id="MOBY01000002">
    <property type="protein sequence ID" value="RON97133.1"/>
    <property type="molecule type" value="Genomic_DNA"/>
</dbReference>
<dbReference type="AlphaFoldDB" id="A0A423NG57"/>
<evidence type="ECO:0000313" key="1">
    <source>
        <dbReference type="EMBL" id="RON97133.1"/>
    </source>
</evidence>
<comment type="caution">
    <text evidence="1">The sequence shown here is derived from an EMBL/GenBank/DDBJ whole genome shotgun (WGS) entry which is preliminary data.</text>
</comment>
<gene>
    <name evidence="1" type="ORF">BK672_02225</name>
</gene>
<proteinExistence type="predicted"/>
<name>A0A423NG57_PSEFL</name>
<accession>A0A423NG57</accession>
<dbReference type="Proteomes" id="UP000283650">
    <property type="component" value="Unassembled WGS sequence"/>
</dbReference>
<organism evidence="1 2">
    <name type="scientific">Pseudomonas fluorescens</name>
    <dbReference type="NCBI Taxonomy" id="294"/>
    <lineage>
        <taxon>Bacteria</taxon>
        <taxon>Pseudomonadati</taxon>
        <taxon>Pseudomonadota</taxon>
        <taxon>Gammaproteobacteria</taxon>
        <taxon>Pseudomonadales</taxon>
        <taxon>Pseudomonadaceae</taxon>
        <taxon>Pseudomonas</taxon>
    </lineage>
</organism>
<protein>
    <submittedName>
        <fullName evidence="1">Uncharacterized protein</fullName>
    </submittedName>
</protein>
<evidence type="ECO:0000313" key="2">
    <source>
        <dbReference type="Proteomes" id="UP000283650"/>
    </source>
</evidence>